<comment type="caution">
    <text evidence="6">Lacks conserved residue(s) required for the propagation of feature annotation.</text>
</comment>
<evidence type="ECO:0000256" key="5">
    <source>
        <dbReference type="ARBA" id="ARBA00022691"/>
    </source>
</evidence>
<name>A0A150WC13_BDEBC</name>
<dbReference type="Gene3D" id="3.40.50.150">
    <property type="entry name" value="Vaccinia Virus protein VP39"/>
    <property type="match status" value="1"/>
</dbReference>
<evidence type="ECO:0000256" key="3">
    <source>
        <dbReference type="ARBA" id="ARBA00022603"/>
    </source>
</evidence>
<protein>
    <recommendedName>
        <fullName evidence="6">Ribosomal RNA small subunit methyltransferase G</fullName>
        <ecNumber evidence="6">2.1.1.-</ecNumber>
    </recommendedName>
    <alternativeName>
        <fullName evidence="6">16S rRNA 7-methylguanosine methyltransferase</fullName>
        <shortName evidence="6">16S rRNA m7G methyltransferase</shortName>
    </alternativeName>
</protein>
<comment type="function">
    <text evidence="6">Specifically methylates the N7 position of a guanine in 16S rRNA.</text>
</comment>
<dbReference type="Proteomes" id="UP000075391">
    <property type="component" value="Unassembled WGS sequence"/>
</dbReference>
<proteinExistence type="inferred from homology"/>
<keyword evidence="2 6" id="KW-0698">rRNA processing</keyword>
<keyword evidence="1 6" id="KW-0963">Cytoplasm</keyword>
<keyword evidence="3 6" id="KW-0489">Methyltransferase</keyword>
<evidence type="ECO:0000313" key="8">
    <source>
        <dbReference type="EMBL" id="KYG60463.1"/>
    </source>
</evidence>
<dbReference type="SUPFAM" id="SSF53335">
    <property type="entry name" value="S-adenosyl-L-methionine-dependent methyltransferases"/>
    <property type="match status" value="1"/>
</dbReference>
<dbReference type="InterPro" id="IPR003682">
    <property type="entry name" value="rRNA_ssu_MeTfrase_G"/>
</dbReference>
<organism evidence="8 9">
    <name type="scientific">Bdellovibrio bacteriovorus</name>
    <dbReference type="NCBI Taxonomy" id="959"/>
    <lineage>
        <taxon>Bacteria</taxon>
        <taxon>Pseudomonadati</taxon>
        <taxon>Bdellovibrionota</taxon>
        <taxon>Bdellovibrionia</taxon>
        <taxon>Bdellovibrionales</taxon>
        <taxon>Pseudobdellovibrionaceae</taxon>
        <taxon>Bdellovibrio</taxon>
    </lineage>
</organism>
<feature type="binding site" evidence="6">
    <location>
        <position position="116"/>
    </location>
    <ligand>
        <name>S-adenosyl-L-methionine</name>
        <dbReference type="ChEBI" id="CHEBI:59789"/>
    </ligand>
</feature>
<reference evidence="8 9" key="1">
    <citation type="submission" date="2016-03" db="EMBL/GenBank/DDBJ databases">
        <authorList>
            <person name="Ploux O."/>
        </authorList>
    </citation>
    <scope>NUCLEOTIDE SEQUENCE [LARGE SCALE GENOMIC DNA]</scope>
    <source>
        <strain evidence="8 9">BER2</strain>
    </source>
</reference>
<evidence type="ECO:0000256" key="2">
    <source>
        <dbReference type="ARBA" id="ARBA00022552"/>
    </source>
</evidence>
<evidence type="ECO:0000256" key="1">
    <source>
        <dbReference type="ARBA" id="ARBA00022490"/>
    </source>
</evidence>
<accession>A0A150WC13</accession>
<evidence type="ECO:0000313" key="9">
    <source>
        <dbReference type="Proteomes" id="UP000075391"/>
    </source>
</evidence>
<feature type="binding site" evidence="6">
    <location>
        <position position="121"/>
    </location>
    <ligand>
        <name>S-adenosyl-L-methionine</name>
        <dbReference type="ChEBI" id="CHEBI:59789"/>
    </ligand>
</feature>
<dbReference type="EC" id="2.1.1.-" evidence="6"/>
<feature type="region of interest" description="Disordered" evidence="7">
    <location>
        <begin position="1"/>
        <end position="29"/>
    </location>
</feature>
<dbReference type="GO" id="GO:0070043">
    <property type="term" value="F:rRNA (guanine-N7-)-methyltransferase activity"/>
    <property type="evidence" value="ECO:0007669"/>
    <property type="project" value="UniProtKB-UniRule"/>
</dbReference>
<evidence type="ECO:0000256" key="4">
    <source>
        <dbReference type="ARBA" id="ARBA00022679"/>
    </source>
</evidence>
<gene>
    <name evidence="6" type="primary">rsmG</name>
    <name evidence="8" type="ORF">AZI85_13435</name>
</gene>
<dbReference type="OrthoDB" id="9808773at2"/>
<dbReference type="EMBL" id="LUKF01000020">
    <property type="protein sequence ID" value="KYG60463.1"/>
    <property type="molecule type" value="Genomic_DNA"/>
</dbReference>
<evidence type="ECO:0000256" key="7">
    <source>
        <dbReference type="SAM" id="MobiDB-lite"/>
    </source>
</evidence>
<dbReference type="InterPro" id="IPR029063">
    <property type="entry name" value="SAM-dependent_MTases_sf"/>
</dbReference>
<dbReference type="GO" id="GO:0005829">
    <property type="term" value="C:cytosol"/>
    <property type="evidence" value="ECO:0007669"/>
    <property type="project" value="TreeGrafter"/>
</dbReference>
<comment type="caution">
    <text evidence="8">The sequence shown here is derived from an EMBL/GenBank/DDBJ whole genome shotgun (WGS) entry which is preliminary data.</text>
</comment>
<sequence length="283" mass="32915">MAHKNKSNYSPYKARQEARGNFSPSNMGRHKKPELIYELNEANDRLADVFRNHGFDMVNHQQRLQLAHFYRLLMLNQEKENFTRLLKLRDVAIKHFIDSIIILKYTKLQFPLLDVGTGPGFPGIPLKIMLPEEKILLGEGVQRRVEFLKHVRSEMKLQNLDILGRNINQHCMYPVNGAITRAVEDIGNTLGNVISCLQTGGRVYFMKGPGVDPEIKAFQDTEWSEYYKLVEDVAYTLPQTPHERRLVVYEKIKNKPLPEEDEGEELLFDELSGDEKRRWAKYT</sequence>
<dbReference type="PANTHER" id="PTHR31760:SF0">
    <property type="entry name" value="S-ADENOSYL-L-METHIONINE-DEPENDENT METHYLTRANSFERASES SUPERFAMILY PROTEIN"/>
    <property type="match status" value="1"/>
</dbReference>
<comment type="subcellular location">
    <subcellularLocation>
        <location evidence="6">Cytoplasm</location>
    </subcellularLocation>
</comment>
<dbReference type="PANTHER" id="PTHR31760">
    <property type="entry name" value="S-ADENOSYL-L-METHIONINE-DEPENDENT METHYLTRANSFERASES SUPERFAMILY PROTEIN"/>
    <property type="match status" value="1"/>
</dbReference>
<dbReference type="RefSeq" id="WP_063245221.1">
    <property type="nucleotide sequence ID" value="NZ_LUKF01000020.1"/>
</dbReference>
<evidence type="ECO:0000256" key="6">
    <source>
        <dbReference type="HAMAP-Rule" id="MF_00074"/>
    </source>
</evidence>
<comment type="similarity">
    <text evidence="6">Belongs to the methyltransferase superfamily. RNA methyltransferase RsmG family.</text>
</comment>
<feature type="binding site" evidence="6">
    <location>
        <position position="181"/>
    </location>
    <ligand>
        <name>S-adenosyl-L-methionine</name>
        <dbReference type="ChEBI" id="CHEBI:59789"/>
    </ligand>
</feature>
<dbReference type="HAMAP" id="MF_00074">
    <property type="entry name" value="16SrRNA_methyltr_G"/>
    <property type="match status" value="1"/>
</dbReference>
<dbReference type="AlphaFoldDB" id="A0A150WC13"/>
<keyword evidence="4 6" id="KW-0808">Transferase</keyword>
<keyword evidence="5 6" id="KW-0949">S-adenosyl-L-methionine</keyword>
<dbReference type="Pfam" id="PF02527">
    <property type="entry name" value="GidB"/>
    <property type="match status" value="1"/>
</dbReference>